<dbReference type="Gene3D" id="1.20.1530.10">
    <property type="entry name" value="Na+/H+ antiporter like domain"/>
    <property type="match status" value="1"/>
</dbReference>
<dbReference type="GO" id="GO:0005886">
    <property type="term" value="C:plasma membrane"/>
    <property type="evidence" value="ECO:0007669"/>
    <property type="project" value="UniProtKB-SubCell"/>
</dbReference>
<evidence type="ECO:0000256" key="1">
    <source>
        <dbReference type="ARBA" id="ARBA00004429"/>
    </source>
</evidence>
<keyword evidence="2 6" id="KW-1003">Cell membrane</keyword>
<dbReference type="PANTHER" id="PTHR30341">
    <property type="entry name" value="SODIUM ION/PROTON ANTIPORTER NHAA-RELATED"/>
    <property type="match status" value="1"/>
</dbReference>
<feature type="transmembrane region" description="Helical" evidence="6">
    <location>
        <begin position="269"/>
        <end position="289"/>
    </location>
</feature>
<accession>A0A1I1MHZ0</accession>
<dbReference type="GO" id="GO:0015385">
    <property type="term" value="F:sodium:proton antiporter activity"/>
    <property type="evidence" value="ECO:0007669"/>
    <property type="project" value="UniProtKB-UniRule"/>
</dbReference>
<dbReference type="InterPro" id="IPR023171">
    <property type="entry name" value="Na/H_antiporter_dom_sf"/>
</dbReference>
<dbReference type="NCBIfam" id="TIGR00773">
    <property type="entry name" value="NhaA"/>
    <property type="match status" value="1"/>
</dbReference>
<dbReference type="HAMAP" id="MF_01844">
    <property type="entry name" value="NhaA"/>
    <property type="match status" value="1"/>
</dbReference>
<keyword evidence="5 6" id="KW-0472">Membrane</keyword>
<comment type="function">
    <text evidence="6">Na(+)/H(+) antiporter that extrudes sodium in exchange for external protons.</text>
</comment>
<feature type="transmembrane region" description="Helical" evidence="6">
    <location>
        <begin position="161"/>
        <end position="182"/>
    </location>
</feature>
<dbReference type="Pfam" id="PF06965">
    <property type="entry name" value="Na_H_antiport_1"/>
    <property type="match status" value="1"/>
</dbReference>
<feature type="transmembrane region" description="Helical" evidence="6">
    <location>
        <begin position="99"/>
        <end position="121"/>
    </location>
</feature>
<dbReference type="RefSeq" id="WP_091515201.1">
    <property type="nucleotide sequence ID" value="NZ_FOLE01000010.1"/>
</dbReference>
<dbReference type="InterPro" id="IPR004670">
    <property type="entry name" value="NhaA"/>
</dbReference>
<gene>
    <name evidence="6" type="primary">nhaA</name>
    <name evidence="7" type="ORF">SAMN05421780_110115</name>
</gene>
<feature type="transmembrane region" description="Helical" evidence="6">
    <location>
        <begin position="66"/>
        <end position="87"/>
    </location>
</feature>
<feature type="transmembrane region" description="Helical" evidence="6">
    <location>
        <begin position="330"/>
        <end position="356"/>
    </location>
</feature>
<evidence type="ECO:0000256" key="2">
    <source>
        <dbReference type="ARBA" id="ARBA00022475"/>
    </source>
</evidence>
<proteinExistence type="inferred from homology"/>
<keyword evidence="3 6" id="KW-0812">Transmembrane</keyword>
<dbReference type="Proteomes" id="UP000199514">
    <property type="component" value="Unassembled WGS sequence"/>
</dbReference>
<evidence type="ECO:0000256" key="6">
    <source>
        <dbReference type="HAMAP-Rule" id="MF_01844"/>
    </source>
</evidence>
<keyword evidence="6" id="KW-0406">Ion transport</keyword>
<dbReference type="AlphaFoldDB" id="A0A1I1MHZ0"/>
<feature type="transmembrane region" description="Helical" evidence="6">
    <location>
        <begin position="133"/>
        <end position="152"/>
    </location>
</feature>
<keyword evidence="8" id="KW-1185">Reference proteome</keyword>
<dbReference type="GO" id="GO:0006885">
    <property type="term" value="P:regulation of pH"/>
    <property type="evidence" value="ECO:0007669"/>
    <property type="project" value="UniProtKB-UniRule"/>
</dbReference>
<keyword evidence="4 6" id="KW-1133">Transmembrane helix</keyword>
<comment type="subcellular location">
    <subcellularLocation>
        <location evidence="1">Cell inner membrane</location>
        <topology evidence="1">Multi-pass membrane protein</topology>
    </subcellularLocation>
    <subcellularLocation>
        <location evidence="6">Cell membrane</location>
        <topology evidence="6">Multi-pass membrane protein</topology>
    </subcellularLocation>
</comment>
<evidence type="ECO:0000313" key="8">
    <source>
        <dbReference type="Proteomes" id="UP000199514"/>
    </source>
</evidence>
<reference evidence="7 8" key="1">
    <citation type="submission" date="2016-10" db="EMBL/GenBank/DDBJ databases">
        <authorList>
            <person name="de Groot N.N."/>
        </authorList>
    </citation>
    <scope>NUCLEOTIDE SEQUENCE [LARGE SCALE GENOMIC DNA]</scope>
    <source>
        <strain evidence="7 8">DSM 6793</strain>
    </source>
</reference>
<comment type="similarity">
    <text evidence="6">Belongs to the NhaA Na(+)/H(+) (TC 2.A.33) antiporter family.</text>
</comment>
<evidence type="ECO:0000256" key="3">
    <source>
        <dbReference type="ARBA" id="ARBA00022692"/>
    </source>
</evidence>
<keyword evidence="6" id="KW-0739">Sodium transport</keyword>
<evidence type="ECO:0000313" key="7">
    <source>
        <dbReference type="EMBL" id="SFC82738.1"/>
    </source>
</evidence>
<comment type="catalytic activity">
    <reaction evidence="6">
        <text>Na(+)(in) + 2 H(+)(out) = Na(+)(out) + 2 H(+)(in)</text>
        <dbReference type="Rhea" id="RHEA:29251"/>
        <dbReference type="ChEBI" id="CHEBI:15378"/>
        <dbReference type="ChEBI" id="CHEBI:29101"/>
    </reaction>
</comment>
<keyword evidence="6" id="KW-0050">Antiport</keyword>
<evidence type="ECO:0000256" key="5">
    <source>
        <dbReference type="ARBA" id="ARBA00023136"/>
    </source>
</evidence>
<dbReference type="PANTHER" id="PTHR30341:SF0">
    <property type="entry name" value="NA(+)_H(+) ANTIPORTER NHAA"/>
    <property type="match status" value="1"/>
</dbReference>
<feature type="transmembrane region" description="Helical" evidence="6">
    <location>
        <begin position="211"/>
        <end position="227"/>
    </location>
</feature>
<feature type="transmembrane region" description="Helical" evidence="6">
    <location>
        <begin position="295"/>
        <end position="318"/>
    </location>
</feature>
<dbReference type="OrthoDB" id="9808135at2"/>
<organism evidence="7 8">
    <name type="scientific">Flexibacter flexilis DSM 6793</name>
    <dbReference type="NCBI Taxonomy" id="927664"/>
    <lineage>
        <taxon>Bacteria</taxon>
        <taxon>Pseudomonadati</taxon>
        <taxon>Bacteroidota</taxon>
        <taxon>Cytophagia</taxon>
        <taxon>Cytophagales</taxon>
        <taxon>Flexibacteraceae</taxon>
        <taxon>Flexibacter</taxon>
    </lineage>
</organism>
<sequence>MSRSIIIKRRLRKLSPNNLFKNLPEGDAKSGLILILCVMGSLALANSAWSSVYVNFWNKTVTGEFTVLHLVNDGLMTIFFAVVGLEIKKEMVVGELSNFRKALLPFLCAIGGIIAPALIYAALNYQTENITGWAIPTATDIAFSIGILALLGSSIPRSLKVFLTALAIIDDLGAVVVIALFYSQSIDFYYVMGAILLPLGLWLLERYTKFYHISLWAVVGAVVWYLLHYSGIHATIAGVLIAAVTPIRNKNSEPLEELAHLLHQPVNKFIVPLFAIANTAIVLNAGVMGELLSGISLGIMAGLIVGKPLGIMLIAFISTKIKLTELPNQVSWKLLFGTAILAGIGFTMSLFVSFLAFSDAHRQDISKIAILIGSVMSGVLGLIYLSQTLKQNASKTPH</sequence>
<dbReference type="STRING" id="927664.SAMN05421780_110115"/>
<dbReference type="EMBL" id="FOLE01000010">
    <property type="protein sequence ID" value="SFC82738.1"/>
    <property type="molecule type" value="Genomic_DNA"/>
</dbReference>
<keyword evidence="6" id="KW-0813">Transport</keyword>
<keyword evidence="6" id="KW-0915">Sodium</keyword>
<name>A0A1I1MHZ0_9BACT</name>
<feature type="transmembrane region" description="Helical" evidence="6">
    <location>
        <begin position="368"/>
        <end position="385"/>
    </location>
</feature>
<protein>
    <recommendedName>
        <fullName evidence="6">Na(+)/H(+) antiporter NhaA</fullName>
    </recommendedName>
    <alternativeName>
        <fullName evidence="6">Sodium/proton antiporter NhaA</fullName>
    </alternativeName>
</protein>
<feature type="transmembrane region" description="Helical" evidence="6">
    <location>
        <begin position="188"/>
        <end position="204"/>
    </location>
</feature>
<evidence type="ECO:0000256" key="4">
    <source>
        <dbReference type="ARBA" id="ARBA00022989"/>
    </source>
</evidence>